<dbReference type="PROSITE" id="PS50966">
    <property type="entry name" value="ZF_SWIM"/>
    <property type="match status" value="1"/>
</dbReference>
<sequence>MTTNLAESMNSVLKGTRNLPIKALVKSTYFKLVDLFVQRGKHWNAVLNSETVNHNEGRPMGNFMVDLLNKCCDCGRFQALHLPCSHVIAACSSVHQSYQVYISEVYQVSTVFNVYNEPFQVIRNEDFWPSFRCIKL</sequence>
<proteinExistence type="predicted"/>
<dbReference type="Pfam" id="PF04434">
    <property type="entry name" value="SWIM"/>
    <property type="match status" value="1"/>
</dbReference>
<dbReference type="GO" id="GO:0008270">
    <property type="term" value="F:zinc ion binding"/>
    <property type="evidence" value="ECO:0007669"/>
    <property type="project" value="UniProtKB-KW"/>
</dbReference>
<keyword evidence="1" id="KW-0479">Metal-binding</keyword>
<evidence type="ECO:0000256" key="1">
    <source>
        <dbReference type="ARBA" id="ARBA00022723"/>
    </source>
</evidence>
<feature type="domain" description="SWIM-type" evidence="5">
    <location>
        <begin position="63"/>
        <end position="95"/>
    </location>
</feature>
<organism evidence="6">
    <name type="scientific">Trifolium repens</name>
    <name type="common">Creeping white clover</name>
    <dbReference type="NCBI Taxonomy" id="3899"/>
    <lineage>
        <taxon>Eukaryota</taxon>
        <taxon>Viridiplantae</taxon>
        <taxon>Streptophyta</taxon>
        <taxon>Embryophyta</taxon>
        <taxon>Tracheophyta</taxon>
        <taxon>Spermatophyta</taxon>
        <taxon>Magnoliopsida</taxon>
        <taxon>eudicotyledons</taxon>
        <taxon>Gunneridae</taxon>
        <taxon>Pentapetalae</taxon>
        <taxon>rosids</taxon>
        <taxon>fabids</taxon>
        <taxon>Fabales</taxon>
        <taxon>Fabaceae</taxon>
        <taxon>Papilionoideae</taxon>
        <taxon>50 kb inversion clade</taxon>
        <taxon>NPAAA clade</taxon>
        <taxon>Hologalegina</taxon>
        <taxon>IRL clade</taxon>
        <taxon>Trifolieae</taxon>
        <taxon>Trifolium</taxon>
    </lineage>
</organism>
<dbReference type="AlphaFoldDB" id="D3YBC6"/>
<dbReference type="SMART" id="SM00575">
    <property type="entry name" value="ZnF_PMZ"/>
    <property type="match status" value="1"/>
</dbReference>
<keyword evidence="3" id="KW-0862">Zinc</keyword>
<evidence type="ECO:0000313" key="6">
    <source>
        <dbReference type="EMBL" id="ADD09577.1"/>
    </source>
</evidence>
<dbReference type="InterPro" id="IPR006564">
    <property type="entry name" value="Znf_PMZ"/>
</dbReference>
<protein>
    <recommendedName>
        <fullName evidence="5">SWIM-type domain-containing protein</fullName>
    </recommendedName>
</protein>
<accession>D3YBC6</accession>
<reference evidence="6" key="1">
    <citation type="journal article" date="2010" name="BMC Plant Biol.">
        <title>Comparison of homoeolocus organisation in paired BAC clones from white clover (Trifolium repens L.) and microcolinearity with model legume species.</title>
        <authorList>
            <person name="Hand M.L."/>
            <person name="Cogan N.O."/>
            <person name="Sawbridge T.I."/>
            <person name="Spangenberg G.C."/>
            <person name="Forster J.W."/>
        </authorList>
    </citation>
    <scope>NUCLEOTIDE SEQUENCE</scope>
</reference>
<evidence type="ECO:0000256" key="4">
    <source>
        <dbReference type="PROSITE-ProRule" id="PRU00325"/>
    </source>
</evidence>
<dbReference type="InterPro" id="IPR007527">
    <property type="entry name" value="Znf_SWIM"/>
</dbReference>
<keyword evidence="2 4" id="KW-0863">Zinc-finger</keyword>
<evidence type="ECO:0000256" key="2">
    <source>
        <dbReference type="ARBA" id="ARBA00022771"/>
    </source>
</evidence>
<evidence type="ECO:0000256" key="3">
    <source>
        <dbReference type="ARBA" id="ARBA00022833"/>
    </source>
</evidence>
<dbReference type="EMBL" id="GU443961">
    <property type="protein sequence ID" value="ADD09577.1"/>
    <property type="molecule type" value="Genomic_DNA"/>
</dbReference>
<name>D3YBC6_TRIRP</name>
<evidence type="ECO:0000259" key="5">
    <source>
        <dbReference type="PROSITE" id="PS50966"/>
    </source>
</evidence>